<reference evidence="1" key="1">
    <citation type="submission" date="2021-07" db="EMBL/GenBank/DDBJ databases">
        <authorList>
            <person name="Roth S.J."/>
            <person name="Krukonis G.P."/>
            <person name="Delesalle V.A."/>
        </authorList>
    </citation>
    <scope>NUCLEOTIDE SEQUENCE</scope>
</reference>
<evidence type="ECO:0000313" key="1">
    <source>
        <dbReference type="EMBL" id="QZA70487.1"/>
    </source>
</evidence>
<proteinExistence type="predicted"/>
<sequence>MQNTENQSSEDSLVKLSLSDKGVKRALAKKIKEDVDAFCADYYDDGFRTHLGCSSIGKECSRDLWYSFRWIAREKFDGRRLRLFQRGHREEEHVIKYLEGIGCTVWAFDPNTDAELPKEKRQIKVSAHYGHFGGSVDAVVKLPERYGIDEPVLCSIKTSGTGALFTGYTTKGLQQHKPVYMAQESAYGALMDIRFALFFVANKNDDDIYIEIVELSKDIGTAMLGKAEQVIFSDKAPPRISENPTFLACTYCDKKGVCHMGEKAEMNCRSCKHSKPVENKEWYCAKHNGNIPKEFIAKGCDHWISIIVED</sequence>
<keyword evidence="2" id="KW-1185">Reference proteome</keyword>
<dbReference type="EMBL" id="MZ501266">
    <property type="protein sequence ID" value="QZA70487.1"/>
    <property type="molecule type" value="Genomic_DNA"/>
</dbReference>
<accession>A0AAE8BUJ4</accession>
<protein>
    <submittedName>
        <fullName evidence="1">Cas4 family exonuclease</fullName>
    </submittedName>
</protein>
<dbReference type="InterPro" id="IPR011604">
    <property type="entry name" value="PDDEXK-like_dom_sf"/>
</dbReference>
<dbReference type="GO" id="GO:0004527">
    <property type="term" value="F:exonuclease activity"/>
    <property type="evidence" value="ECO:0007669"/>
    <property type="project" value="UniProtKB-KW"/>
</dbReference>
<gene>
    <name evidence="1" type="primary">59</name>
    <name evidence="1" type="ORF">AH03_59</name>
</gene>
<dbReference type="Proteomes" id="UP000828678">
    <property type="component" value="Segment"/>
</dbReference>
<keyword evidence="1" id="KW-0269">Exonuclease</keyword>
<name>A0AAE8BUJ4_9CAUD</name>
<dbReference type="Gene3D" id="3.90.320.10">
    <property type="match status" value="1"/>
</dbReference>
<keyword evidence="1" id="KW-0540">Nuclease</keyword>
<organism evidence="1 2">
    <name type="scientific">Erwinia phage AH03</name>
    <dbReference type="NCBI Taxonomy" id="2869568"/>
    <lineage>
        <taxon>Viruses</taxon>
        <taxon>Duplodnaviria</taxon>
        <taxon>Heunggongvirae</taxon>
        <taxon>Uroviricota</taxon>
        <taxon>Caudoviricetes</taxon>
        <taxon>Ahotrevirus</taxon>
        <taxon>Ahotrevirus AH03</taxon>
    </lineage>
</organism>
<keyword evidence="1" id="KW-0378">Hydrolase</keyword>
<evidence type="ECO:0000313" key="2">
    <source>
        <dbReference type="Proteomes" id="UP000828678"/>
    </source>
</evidence>